<dbReference type="STRING" id="561184.SAMN05216376_102391"/>
<dbReference type="EMBL" id="JSUQ01000020">
    <property type="protein sequence ID" value="KHQ51042.1"/>
    <property type="molecule type" value="Genomic_DNA"/>
</dbReference>
<comment type="caution">
    <text evidence="1">The sequence shown here is derived from an EMBL/GenBank/DDBJ whole genome shotgun (WGS) entry which is preliminary data.</text>
</comment>
<proteinExistence type="predicted"/>
<keyword evidence="2" id="KW-1185">Reference proteome</keyword>
<gene>
    <name evidence="1" type="ORF">OA50_04412</name>
</gene>
<reference evidence="1 2" key="1">
    <citation type="submission" date="2014-10" db="EMBL/GenBank/DDBJ databases">
        <title>Genome sequence of Ponticoccus sp. strain UMTAT08 isolated from clonal culture of toxic dinoflagellate Alexandrium tamiyavanichii.</title>
        <authorList>
            <person name="Gan H.Y."/>
            <person name="Muhd D.-D."/>
            <person name="Mohd Noor M.E."/>
            <person name="Yeong Y.S."/>
            <person name="Usup G."/>
        </authorList>
    </citation>
    <scope>NUCLEOTIDE SEQUENCE [LARGE SCALE GENOMIC DNA]</scope>
    <source>
        <strain evidence="1 2">UMTAT08</strain>
    </source>
</reference>
<protein>
    <submittedName>
        <fullName evidence="1">Uncharacterized protein</fullName>
    </submittedName>
</protein>
<sequence length="222" mass="25087">MAPTDVPHPVESRWIGQPHGKFVGSDDRLFETELVEAGFRSDPHAFEKANPGAWDRVAQCIDDRFRAAPQAVRRSHHRRLEMLRAHGRRIEKYTTLPRADAYGMPLMPPISEVQQRASTVLYYRMQLDTWREDRQAEVAGMKAARDSEIAGFYEALVGVQPQPLSPYRMRIVTARFVTEPMAYLRNIVLAEMARAQGAALAGSLVLPPTCIGPLVDLEFCRD</sequence>
<evidence type="ECO:0000313" key="2">
    <source>
        <dbReference type="Proteomes" id="UP000030960"/>
    </source>
</evidence>
<organism evidence="1 2">
    <name type="scientific">Mameliella alba</name>
    <dbReference type="NCBI Taxonomy" id="561184"/>
    <lineage>
        <taxon>Bacteria</taxon>
        <taxon>Pseudomonadati</taxon>
        <taxon>Pseudomonadota</taxon>
        <taxon>Alphaproteobacteria</taxon>
        <taxon>Rhodobacterales</taxon>
        <taxon>Roseobacteraceae</taxon>
        <taxon>Mameliella</taxon>
    </lineage>
</organism>
<accession>A0A0B3RSS1</accession>
<dbReference type="RefSeq" id="WP_043145214.1">
    <property type="nucleotide sequence ID" value="NZ_JSUQ01000020.1"/>
</dbReference>
<name>A0A0B3RSS1_9RHOB</name>
<evidence type="ECO:0000313" key="1">
    <source>
        <dbReference type="EMBL" id="KHQ51042.1"/>
    </source>
</evidence>
<dbReference type="AlphaFoldDB" id="A0A0B3RSS1"/>
<dbReference type="Proteomes" id="UP000030960">
    <property type="component" value="Unassembled WGS sequence"/>
</dbReference>